<comment type="caution">
    <text evidence="10">The sequence shown here is derived from an EMBL/GenBank/DDBJ whole genome shotgun (WGS) entry which is preliminary data.</text>
</comment>
<dbReference type="InterPro" id="IPR001138">
    <property type="entry name" value="Zn2Cys6_DnaBD"/>
</dbReference>
<name>A0A1S9RW52_PENBI</name>
<evidence type="ECO:0000256" key="2">
    <source>
        <dbReference type="ARBA" id="ARBA00022833"/>
    </source>
</evidence>
<proteinExistence type="predicted"/>
<dbReference type="Gene3D" id="3.30.160.60">
    <property type="entry name" value="Classic Zinc Finger"/>
    <property type="match status" value="1"/>
</dbReference>
<keyword evidence="6" id="KW-0539">Nucleus</keyword>
<dbReference type="PROSITE" id="PS00028">
    <property type="entry name" value="ZINC_FINGER_C2H2_1"/>
    <property type="match status" value="2"/>
</dbReference>
<keyword evidence="1" id="KW-0479">Metal-binding</keyword>
<dbReference type="GO" id="GO:0003677">
    <property type="term" value="F:DNA binding"/>
    <property type="evidence" value="ECO:0007669"/>
    <property type="project" value="UniProtKB-KW"/>
</dbReference>
<feature type="domain" description="C2H2-type" evidence="9">
    <location>
        <begin position="29"/>
        <end position="58"/>
    </location>
</feature>
<dbReference type="Gene3D" id="4.10.240.10">
    <property type="entry name" value="Zn(2)-C6 fungal-type DNA-binding domain"/>
    <property type="match status" value="1"/>
</dbReference>
<dbReference type="InterPro" id="IPR007219">
    <property type="entry name" value="XnlR_reg_dom"/>
</dbReference>
<dbReference type="CDD" id="cd12148">
    <property type="entry name" value="fungal_TF_MHR"/>
    <property type="match status" value="1"/>
</dbReference>
<evidence type="ECO:0000256" key="4">
    <source>
        <dbReference type="ARBA" id="ARBA00023125"/>
    </source>
</evidence>
<dbReference type="InterPro" id="IPR013087">
    <property type="entry name" value="Znf_C2H2_type"/>
</dbReference>
<dbReference type="AlphaFoldDB" id="A0A1S9RW52"/>
<keyword evidence="2" id="KW-0862">Zinc</keyword>
<dbReference type="GO" id="GO:0000981">
    <property type="term" value="F:DNA-binding transcription factor activity, RNA polymerase II-specific"/>
    <property type="evidence" value="ECO:0007669"/>
    <property type="project" value="InterPro"/>
</dbReference>
<dbReference type="GO" id="GO:0008270">
    <property type="term" value="F:zinc ion binding"/>
    <property type="evidence" value="ECO:0007669"/>
    <property type="project" value="UniProtKB-KW"/>
</dbReference>
<dbReference type="SUPFAM" id="SSF57667">
    <property type="entry name" value="beta-beta-alpha zinc fingers"/>
    <property type="match status" value="1"/>
</dbReference>
<evidence type="ECO:0000313" key="10">
    <source>
        <dbReference type="EMBL" id="OOQ89763.1"/>
    </source>
</evidence>
<reference evidence="11" key="1">
    <citation type="submission" date="2015-09" db="EMBL/GenBank/DDBJ databases">
        <authorList>
            <person name="Fill T.P."/>
            <person name="Baretta J.F."/>
            <person name="de Almeida L.G."/>
            <person name="Rocha M."/>
            <person name="de Souza D.H."/>
            <person name="Malavazi I."/>
            <person name="Cerdeira L.T."/>
            <person name="Hong H."/>
            <person name="Samborskyy M."/>
            <person name="de Vasconcelos A.T."/>
            <person name="Leadlay P."/>
            <person name="Rodrigues-Filho E."/>
        </authorList>
    </citation>
    <scope>NUCLEOTIDE SEQUENCE [LARGE SCALE GENOMIC DNA]</scope>
    <source>
        <strain evidence="11">LaBioMMi 136</strain>
    </source>
</reference>
<evidence type="ECO:0000256" key="7">
    <source>
        <dbReference type="PROSITE-ProRule" id="PRU00042"/>
    </source>
</evidence>
<evidence type="ECO:0008006" key="12">
    <source>
        <dbReference type="Google" id="ProtNLM"/>
    </source>
</evidence>
<accession>A0A1S9RW52</accession>
<dbReference type="Pfam" id="PF04082">
    <property type="entry name" value="Fungal_trans"/>
    <property type="match status" value="1"/>
</dbReference>
<organism evidence="10 11">
    <name type="scientific">Penicillium brasilianum</name>
    <dbReference type="NCBI Taxonomy" id="104259"/>
    <lineage>
        <taxon>Eukaryota</taxon>
        <taxon>Fungi</taxon>
        <taxon>Dikarya</taxon>
        <taxon>Ascomycota</taxon>
        <taxon>Pezizomycotina</taxon>
        <taxon>Eurotiomycetes</taxon>
        <taxon>Eurotiomycetidae</taxon>
        <taxon>Eurotiales</taxon>
        <taxon>Aspergillaceae</taxon>
        <taxon>Penicillium</taxon>
    </lineage>
</organism>
<dbReference type="PANTHER" id="PTHR47660">
    <property type="entry name" value="TRANSCRIPTION FACTOR WITH C2H2 AND ZN(2)-CYS(6) DNA BINDING DOMAIN (EUROFUNG)-RELATED-RELATED"/>
    <property type="match status" value="1"/>
</dbReference>
<keyword evidence="3" id="KW-0805">Transcription regulation</keyword>
<evidence type="ECO:0000256" key="5">
    <source>
        <dbReference type="ARBA" id="ARBA00023163"/>
    </source>
</evidence>
<gene>
    <name evidence="10" type="ORF">PEBR_07250</name>
</gene>
<dbReference type="PANTHER" id="PTHR47660:SF2">
    <property type="entry name" value="TRANSCRIPTION FACTOR WITH C2H2 AND ZN(2)-CYS(6) DNA BINDING DOMAIN (EUROFUNG)"/>
    <property type="match status" value="1"/>
</dbReference>
<keyword evidence="7" id="KW-0863">Zinc-finger</keyword>
<feature type="domain" description="C2H2-type" evidence="9">
    <location>
        <begin position="59"/>
        <end position="81"/>
    </location>
</feature>
<sequence>MDLVGPLTDVPIIAGANASDPQASDIAPWRCGQPNCGQLFYRKEHLSRHFGRHTEGSPHVCRFCSRGFGRKDALKRHVKKHELGLKVQARACIACDRCRELKAKCDDGIPCTRCHENKSDCVRSRGGKKIPHDFNNVSRSLVGEIQSRAIIAPNVVNDYPRRENASVENVGHVEWTDPGSITSPCASQVLDLLQDGSFPDLKRSLAIGQTKEHALWEPGPPWCNVLELPPDVLQTTISEQTNTTNGQSYGYGTEDILPLSAGSEFCESPRPQPQIQDYEPVMNDDTISRSLPSWASQQLEKYYDTPGISFNEISLNAIYKDRFIDLYFARFHDQWPILHRATFLPDEVPDELTYSIVMIGAWVDGSESSRNLSLKLHDQLMAFFHTQLYDIQKYQRTQHEIKKAEWPTTIYQGVLLNLVFSMYHGGKARLSRAYMMNLMLVSTLRETGAFRESFMKSHYNPQDSEWARWIKRESIKRLALAAYQTDCCISMLMNQPPTARYQELNLSLACHDVTWVQTYCERNNVTGATEQPTERTEKQFSVIMRDALSARRRDLLPRLVEKDYYLGIHALQSALWENSQTQQVCVKESSASCDFPVIDLTWSEPDICNEIESSEQHLEYWRTDMERDILSSSAEASSQFLSQRIIILNAMMLYHLSKMGLHTNLSTMEHSIGETSPNPPPYLFHQLADWSWSRHARISLWHAAQICRLYITAKPTGNSSCVLHPVSLNALFKAGLLAWAYCCGQQQCYKCARSDLGLEEHGSSDLPLDLINEPESLNLGSWFDRGGAATFEDVVICACSVGQIVRKFEQPLLSEGANWPLADRFGTYLSSLKYIS</sequence>
<dbReference type="EMBL" id="LJBN01000103">
    <property type="protein sequence ID" value="OOQ89763.1"/>
    <property type="molecule type" value="Genomic_DNA"/>
</dbReference>
<dbReference type="PROSITE" id="PS00463">
    <property type="entry name" value="ZN2_CY6_FUNGAL_1"/>
    <property type="match status" value="1"/>
</dbReference>
<dbReference type="PROSITE" id="PS50048">
    <property type="entry name" value="ZN2_CY6_FUNGAL_2"/>
    <property type="match status" value="1"/>
</dbReference>
<feature type="domain" description="Zn(2)-C6 fungal-type" evidence="8">
    <location>
        <begin position="94"/>
        <end position="123"/>
    </location>
</feature>
<evidence type="ECO:0000259" key="8">
    <source>
        <dbReference type="PROSITE" id="PS50048"/>
    </source>
</evidence>
<dbReference type="SMART" id="SM00355">
    <property type="entry name" value="ZnF_C2H2"/>
    <property type="match status" value="2"/>
</dbReference>
<evidence type="ECO:0000259" key="9">
    <source>
        <dbReference type="PROSITE" id="PS50157"/>
    </source>
</evidence>
<keyword evidence="4" id="KW-0238">DNA-binding</keyword>
<dbReference type="InterPro" id="IPR036864">
    <property type="entry name" value="Zn2-C6_fun-type_DNA-bd_sf"/>
</dbReference>
<dbReference type="PROSITE" id="PS50157">
    <property type="entry name" value="ZINC_FINGER_C2H2_2"/>
    <property type="match status" value="2"/>
</dbReference>
<dbReference type="InterPro" id="IPR036236">
    <property type="entry name" value="Znf_C2H2_sf"/>
</dbReference>
<evidence type="ECO:0000256" key="3">
    <source>
        <dbReference type="ARBA" id="ARBA00023015"/>
    </source>
</evidence>
<protein>
    <recommendedName>
        <fullName evidence="12">C2H2 type zinc finger domain protein</fullName>
    </recommendedName>
</protein>
<evidence type="ECO:0000313" key="11">
    <source>
        <dbReference type="Proteomes" id="UP000190744"/>
    </source>
</evidence>
<dbReference type="Proteomes" id="UP000190744">
    <property type="component" value="Unassembled WGS sequence"/>
</dbReference>
<evidence type="ECO:0000256" key="1">
    <source>
        <dbReference type="ARBA" id="ARBA00022723"/>
    </source>
</evidence>
<dbReference type="Pfam" id="PF00172">
    <property type="entry name" value="Zn_clus"/>
    <property type="match status" value="1"/>
</dbReference>
<dbReference type="CDD" id="cd00067">
    <property type="entry name" value="GAL4"/>
    <property type="match status" value="1"/>
</dbReference>
<evidence type="ECO:0000256" key="6">
    <source>
        <dbReference type="ARBA" id="ARBA00023242"/>
    </source>
</evidence>
<keyword evidence="5" id="KW-0804">Transcription</keyword>
<dbReference type="GO" id="GO:0006351">
    <property type="term" value="P:DNA-templated transcription"/>
    <property type="evidence" value="ECO:0007669"/>
    <property type="project" value="InterPro"/>
</dbReference>
<dbReference type="SUPFAM" id="SSF57701">
    <property type="entry name" value="Zn2/Cys6 DNA-binding domain"/>
    <property type="match status" value="1"/>
</dbReference>